<feature type="non-terminal residue" evidence="2">
    <location>
        <position position="1"/>
    </location>
</feature>
<dbReference type="EMBL" id="JTDE01005367">
    <property type="protein sequence ID" value="KAF7249918.1"/>
    <property type="molecule type" value="Genomic_DNA"/>
</dbReference>
<organism evidence="2 3">
    <name type="scientific">Paragonimus skrjabini miyazakii</name>
    <dbReference type="NCBI Taxonomy" id="59628"/>
    <lineage>
        <taxon>Eukaryota</taxon>
        <taxon>Metazoa</taxon>
        <taxon>Spiralia</taxon>
        <taxon>Lophotrochozoa</taxon>
        <taxon>Platyhelminthes</taxon>
        <taxon>Trematoda</taxon>
        <taxon>Digenea</taxon>
        <taxon>Plagiorchiida</taxon>
        <taxon>Troglotremata</taxon>
        <taxon>Troglotrematidae</taxon>
        <taxon>Paragonimus</taxon>
    </lineage>
</organism>
<dbReference type="AlphaFoldDB" id="A0A8S9YHM5"/>
<keyword evidence="1" id="KW-0732">Signal</keyword>
<name>A0A8S9YHM5_9TREM</name>
<feature type="signal peptide" evidence="1">
    <location>
        <begin position="1"/>
        <end position="20"/>
    </location>
</feature>
<sequence length="86" mass="9743">LTRKISALVTSFLFLRFEFSGHISTSDYDELDGIFKWAFKEKAGPINLIATPTTSFKSQLDMTWAELFPPSIIHHTEVICNPNGRP</sequence>
<proteinExistence type="predicted"/>
<reference evidence="2" key="1">
    <citation type="submission" date="2019-07" db="EMBL/GenBank/DDBJ databases">
        <title>Annotation for the trematode Paragonimus miyazaki's.</title>
        <authorList>
            <person name="Choi Y.-J."/>
        </authorList>
    </citation>
    <scope>NUCLEOTIDE SEQUENCE</scope>
    <source>
        <strain evidence="2">Japan</strain>
    </source>
</reference>
<accession>A0A8S9YHM5</accession>
<comment type="caution">
    <text evidence="2">The sequence shown here is derived from an EMBL/GenBank/DDBJ whole genome shotgun (WGS) entry which is preliminary data.</text>
</comment>
<feature type="chain" id="PRO_5035937057" evidence="1">
    <location>
        <begin position="21"/>
        <end position="86"/>
    </location>
</feature>
<evidence type="ECO:0000313" key="2">
    <source>
        <dbReference type="EMBL" id="KAF7249918.1"/>
    </source>
</evidence>
<evidence type="ECO:0000256" key="1">
    <source>
        <dbReference type="SAM" id="SignalP"/>
    </source>
</evidence>
<evidence type="ECO:0000313" key="3">
    <source>
        <dbReference type="Proteomes" id="UP000822476"/>
    </source>
</evidence>
<keyword evidence="3" id="KW-1185">Reference proteome</keyword>
<protein>
    <submittedName>
        <fullName evidence="2">Uncharacterized protein</fullName>
    </submittedName>
</protein>
<dbReference type="Proteomes" id="UP000822476">
    <property type="component" value="Unassembled WGS sequence"/>
</dbReference>
<gene>
    <name evidence="2" type="ORF">EG68_09049</name>
</gene>